<dbReference type="PROSITE" id="PS50043">
    <property type="entry name" value="HTH_LUXR_2"/>
    <property type="match status" value="1"/>
</dbReference>
<evidence type="ECO:0000256" key="3">
    <source>
        <dbReference type="ARBA" id="ARBA00023163"/>
    </source>
</evidence>
<dbReference type="Gene3D" id="3.40.50.2300">
    <property type="match status" value="1"/>
</dbReference>
<keyword evidence="1" id="KW-0805">Transcription regulation</keyword>
<evidence type="ECO:0000256" key="2">
    <source>
        <dbReference type="ARBA" id="ARBA00023125"/>
    </source>
</evidence>
<dbReference type="PROSITE" id="PS50110">
    <property type="entry name" value="RESPONSE_REGULATORY"/>
    <property type="match status" value="1"/>
</dbReference>
<protein>
    <submittedName>
        <fullName evidence="7">Response regulator</fullName>
    </submittedName>
</protein>
<evidence type="ECO:0000313" key="7">
    <source>
        <dbReference type="EMBL" id="MCR0982359.1"/>
    </source>
</evidence>
<proteinExistence type="predicted"/>
<organism evidence="7 8">
    <name type="scientific">Roseomonas populi</name>
    <dbReference type="NCBI Taxonomy" id="3121582"/>
    <lineage>
        <taxon>Bacteria</taxon>
        <taxon>Pseudomonadati</taxon>
        <taxon>Pseudomonadota</taxon>
        <taxon>Alphaproteobacteria</taxon>
        <taxon>Acetobacterales</taxon>
        <taxon>Roseomonadaceae</taxon>
        <taxon>Roseomonas</taxon>
    </lineage>
</organism>
<evidence type="ECO:0000256" key="1">
    <source>
        <dbReference type="ARBA" id="ARBA00023015"/>
    </source>
</evidence>
<dbReference type="InterPro" id="IPR036388">
    <property type="entry name" value="WH-like_DNA-bd_sf"/>
</dbReference>
<dbReference type="InterPro" id="IPR000792">
    <property type="entry name" value="Tscrpt_reg_LuxR_C"/>
</dbReference>
<dbReference type="RefSeq" id="WP_257716030.1">
    <property type="nucleotide sequence ID" value="NZ_JANJOU010000007.1"/>
</dbReference>
<dbReference type="PRINTS" id="PR00038">
    <property type="entry name" value="HTHLUXR"/>
</dbReference>
<feature type="modified residue" description="4-aspartylphosphate" evidence="4">
    <location>
        <position position="65"/>
    </location>
</feature>
<keyword evidence="4" id="KW-0597">Phosphoprotein</keyword>
<keyword evidence="8" id="KW-1185">Reference proteome</keyword>
<dbReference type="PANTHER" id="PTHR44688">
    <property type="entry name" value="DNA-BINDING TRANSCRIPTIONAL ACTIVATOR DEVR_DOSR"/>
    <property type="match status" value="1"/>
</dbReference>
<feature type="domain" description="HTH luxR-type" evidence="5">
    <location>
        <begin position="146"/>
        <end position="211"/>
    </location>
</feature>
<dbReference type="Proteomes" id="UP001524642">
    <property type="component" value="Unassembled WGS sequence"/>
</dbReference>
<accession>A0ABT1X3S6</accession>
<evidence type="ECO:0000313" key="8">
    <source>
        <dbReference type="Proteomes" id="UP001524642"/>
    </source>
</evidence>
<dbReference type="InterPro" id="IPR001789">
    <property type="entry name" value="Sig_transdc_resp-reg_receiver"/>
</dbReference>
<evidence type="ECO:0000259" key="6">
    <source>
        <dbReference type="PROSITE" id="PS50110"/>
    </source>
</evidence>
<dbReference type="Pfam" id="PF00072">
    <property type="entry name" value="Response_reg"/>
    <property type="match status" value="1"/>
</dbReference>
<dbReference type="CDD" id="cd06170">
    <property type="entry name" value="LuxR_C_like"/>
    <property type="match status" value="1"/>
</dbReference>
<dbReference type="CDD" id="cd17537">
    <property type="entry name" value="REC_FixJ"/>
    <property type="match status" value="1"/>
</dbReference>
<dbReference type="SMART" id="SM00421">
    <property type="entry name" value="HTH_LUXR"/>
    <property type="match status" value="1"/>
</dbReference>
<feature type="domain" description="Response regulatory" evidence="6">
    <location>
        <begin position="16"/>
        <end position="130"/>
    </location>
</feature>
<evidence type="ECO:0000259" key="5">
    <source>
        <dbReference type="PROSITE" id="PS50043"/>
    </source>
</evidence>
<name>A0ABT1X3S6_9PROT</name>
<dbReference type="SUPFAM" id="SSF52172">
    <property type="entry name" value="CheY-like"/>
    <property type="match status" value="1"/>
</dbReference>
<dbReference type="EMBL" id="JANJOU010000007">
    <property type="protein sequence ID" value="MCR0982359.1"/>
    <property type="molecule type" value="Genomic_DNA"/>
</dbReference>
<sequence length="217" mass="24091">MGQERDLDDQQEPRPLVLVVDDDARVRHAIDGLLRSVGHSTRLYEVAHEILDGPLPDDVGCIIMDVRIPRMSGLEFQARLAERGEHPPIIFVTGYGDVPMSVRAMKAGAADFLVKPFRDQDMLDAVDAALEKDRARRRAQETSVAVRSRYATLTPREAQVMALVVSGLMNKQIAGELGLSEITVKLHRANVMRKMDVRTLADLVRTAELVGRDSQQG</sequence>
<reference evidence="7 8" key="1">
    <citation type="submission" date="2022-06" db="EMBL/GenBank/DDBJ databases">
        <title>Roseomonas CN29.</title>
        <authorList>
            <person name="Cheng Y."/>
            <person name="He X."/>
        </authorList>
    </citation>
    <scope>NUCLEOTIDE SEQUENCE [LARGE SCALE GENOMIC DNA]</scope>
    <source>
        <strain evidence="7 8">CN29</strain>
    </source>
</reference>
<dbReference type="Gene3D" id="1.10.10.10">
    <property type="entry name" value="Winged helix-like DNA-binding domain superfamily/Winged helix DNA-binding domain"/>
    <property type="match status" value="1"/>
</dbReference>
<dbReference type="PROSITE" id="PS00622">
    <property type="entry name" value="HTH_LUXR_1"/>
    <property type="match status" value="1"/>
</dbReference>
<comment type="caution">
    <text evidence="7">The sequence shown here is derived from an EMBL/GenBank/DDBJ whole genome shotgun (WGS) entry which is preliminary data.</text>
</comment>
<dbReference type="Pfam" id="PF00196">
    <property type="entry name" value="GerE"/>
    <property type="match status" value="1"/>
</dbReference>
<keyword evidence="2" id="KW-0238">DNA-binding</keyword>
<dbReference type="PANTHER" id="PTHR44688:SF16">
    <property type="entry name" value="DNA-BINDING TRANSCRIPTIONAL ACTIVATOR DEVR_DOSR"/>
    <property type="match status" value="1"/>
</dbReference>
<dbReference type="InterPro" id="IPR011006">
    <property type="entry name" value="CheY-like_superfamily"/>
</dbReference>
<gene>
    <name evidence="7" type="ORF">NRP21_09895</name>
</gene>
<evidence type="ECO:0000256" key="4">
    <source>
        <dbReference type="PROSITE-ProRule" id="PRU00169"/>
    </source>
</evidence>
<dbReference type="SMART" id="SM00448">
    <property type="entry name" value="REC"/>
    <property type="match status" value="1"/>
</dbReference>
<keyword evidence="3" id="KW-0804">Transcription</keyword>